<dbReference type="SUPFAM" id="SSF82693">
    <property type="entry name" value="Multidrug efflux transporter AcrB pore domain, PN1, PN2, PC1 and PC2 subdomains"/>
    <property type="match status" value="3"/>
</dbReference>
<dbReference type="InterPro" id="IPR001036">
    <property type="entry name" value="Acrflvin-R"/>
</dbReference>
<dbReference type="SUPFAM" id="SSF82866">
    <property type="entry name" value="Multidrug efflux transporter AcrB transmembrane domain"/>
    <property type="match status" value="2"/>
</dbReference>
<feature type="transmembrane region" description="Helical" evidence="1">
    <location>
        <begin position="12"/>
        <end position="34"/>
    </location>
</feature>
<dbReference type="Pfam" id="PF00873">
    <property type="entry name" value="ACR_tran"/>
    <property type="match status" value="1"/>
</dbReference>
<feature type="transmembrane region" description="Helical" evidence="1">
    <location>
        <begin position="429"/>
        <end position="449"/>
    </location>
</feature>
<dbReference type="RefSeq" id="WP_013760522.1">
    <property type="nucleotide sequence ID" value="NC_015501.1"/>
</dbReference>
<dbReference type="EMBL" id="CP002689">
    <property type="protein sequence ID" value="AEE13070.1"/>
    <property type="molecule type" value="Genomic_DNA"/>
</dbReference>
<keyword evidence="1" id="KW-0812">Transmembrane</keyword>
<dbReference type="PANTHER" id="PTHR32063:SF0">
    <property type="entry name" value="SWARMING MOTILITY PROTEIN SWRC"/>
    <property type="match status" value="1"/>
</dbReference>
<dbReference type="PRINTS" id="PR00702">
    <property type="entry name" value="ACRIFLAVINRP"/>
</dbReference>
<dbReference type="Gene3D" id="3.30.70.1320">
    <property type="entry name" value="Multidrug efflux transporter AcrB pore domain like"/>
    <property type="match status" value="1"/>
</dbReference>
<dbReference type="SUPFAM" id="SSF82714">
    <property type="entry name" value="Multidrug efflux transporter AcrB TolC docking domain, DN and DC subdomains"/>
    <property type="match status" value="2"/>
</dbReference>
<dbReference type="PANTHER" id="PTHR32063">
    <property type="match status" value="1"/>
</dbReference>
<dbReference type="Gene3D" id="3.30.2090.10">
    <property type="entry name" value="Multidrug efflux transporter AcrB TolC docking domain, DN and DC subdomains"/>
    <property type="match status" value="2"/>
</dbReference>
<feature type="transmembrane region" description="Helical" evidence="1">
    <location>
        <begin position="383"/>
        <end position="408"/>
    </location>
</feature>
<feature type="transmembrane region" description="Helical" evidence="1">
    <location>
        <begin position="998"/>
        <end position="1022"/>
    </location>
</feature>
<feature type="transmembrane region" description="Helical" evidence="1">
    <location>
        <begin position="332"/>
        <end position="351"/>
    </location>
</feature>
<dbReference type="InterPro" id="IPR027463">
    <property type="entry name" value="AcrB_DN_DC_subdom"/>
</dbReference>
<keyword evidence="1" id="KW-0472">Membrane</keyword>
<keyword evidence="1" id="KW-1133">Transmembrane helix</keyword>
<evidence type="ECO:0000256" key="1">
    <source>
        <dbReference type="SAM" id="Phobius"/>
    </source>
</evidence>
<feature type="transmembrane region" description="Helical" evidence="1">
    <location>
        <begin position="530"/>
        <end position="550"/>
    </location>
</feature>
<feature type="transmembrane region" description="Helical" evidence="1">
    <location>
        <begin position="965"/>
        <end position="986"/>
    </location>
</feature>
<dbReference type="OrthoDB" id="9758940at2"/>
<evidence type="ECO:0000313" key="3">
    <source>
        <dbReference type="Proteomes" id="UP000006545"/>
    </source>
</evidence>
<dbReference type="eggNOG" id="COG0841">
    <property type="taxonomic scope" value="Bacteria"/>
</dbReference>
<feature type="transmembrane region" description="Helical" evidence="1">
    <location>
        <begin position="867"/>
        <end position="886"/>
    </location>
</feature>
<protein>
    <submittedName>
        <fullName evidence="2">Acriflavin resistance protein</fullName>
    </submittedName>
</protein>
<dbReference type="Gene3D" id="3.30.70.1440">
    <property type="entry name" value="Multidrug efflux transporter AcrB pore domain"/>
    <property type="match status" value="1"/>
</dbReference>
<gene>
    <name evidence="2" type="ordered locus">Poras_1128</name>
</gene>
<dbReference type="Proteomes" id="UP000006545">
    <property type="component" value="Chromosome"/>
</dbReference>
<dbReference type="GO" id="GO:0042910">
    <property type="term" value="F:xenobiotic transmembrane transporter activity"/>
    <property type="evidence" value="ECO:0007669"/>
    <property type="project" value="TreeGrafter"/>
</dbReference>
<feature type="transmembrane region" description="Helical" evidence="1">
    <location>
        <begin position="893"/>
        <end position="913"/>
    </location>
</feature>
<proteinExistence type="predicted"/>
<dbReference type="Gene3D" id="1.20.1640.10">
    <property type="entry name" value="Multidrug efflux transporter AcrB transmembrane domain"/>
    <property type="match status" value="2"/>
</dbReference>
<feature type="transmembrane region" description="Helical" evidence="1">
    <location>
        <begin position="919"/>
        <end position="944"/>
    </location>
</feature>
<dbReference type="KEGG" id="pah:Poras_1128"/>
<reference evidence="3" key="1">
    <citation type="submission" date="2011-04" db="EMBL/GenBank/DDBJ databases">
        <title>The complete genome of Porphyromonas asaccharolytica DSM 20707.</title>
        <authorList>
            <person name="Lucas S."/>
            <person name="Han J."/>
            <person name="Lapidus A."/>
            <person name="Bruce D."/>
            <person name="Goodwin L."/>
            <person name="Pitluck S."/>
            <person name="Peters L."/>
            <person name="Kyrpides N."/>
            <person name="Mavromatis K."/>
            <person name="Ivanova N."/>
            <person name="Ovchinnikova G."/>
            <person name="Pagani I."/>
            <person name="Lu M."/>
            <person name="Detter J.C."/>
            <person name="Tapia R."/>
            <person name="Han C."/>
            <person name="Land M."/>
            <person name="Hauser L."/>
            <person name="Markowitz V."/>
            <person name="Cheng J.-F."/>
            <person name="Hugenholtz P."/>
            <person name="Woyke T."/>
            <person name="Wu D."/>
            <person name="Gronow S."/>
            <person name="Wellnitz S."/>
            <person name="Brambilla E."/>
            <person name="Klenk H.-P."/>
            <person name="Eisen J.A."/>
        </authorList>
    </citation>
    <scope>NUCLEOTIDE SEQUENCE [LARGE SCALE GENOMIC DNA]</scope>
    <source>
        <strain evidence="3">ATCC 25260 / DSM 20707 / VPI 4198</strain>
    </source>
</reference>
<evidence type="ECO:0000313" key="2">
    <source>
        <dbReference type="EMBL" id="AEE13070.1"/>
    </source>
</evidence>
<feature type="transmembrane region" description="Helical" evidence="1">
    <location>
        <begin position="461"/>
        <end position="488"/>
    </location>
</feature>
<name>F4KLC2_PORAD</name>
<dbReference type="GO" id="GO:0005886">
    <property type="term" value="C:plasma membrane"/>
    <property type="evidence" value="ECO:0007669"/>
    <property type="project" value="TreeGrafter"/>
</dbReference>
<dbReference type="AlphaFoldDB" id="F4KLC2"/>
<keyword evidence="3" id="KW-1185">Reference proteome</keyword>
<feature type="transmembrane region" description="Helical" evidence="1">
    <location>
        <begin position="358"/>
        <end position="377"/>
    </location>
</feature>
<sequence>MSLYQSAVRRPVTTIMIFVGVVVLGLFALTRLPIDLLPDMQINRVMIVTSYSGAAPEEVENNVTKPIQNVLNGINGVKHITSQSKENVSVVTLELREGLDIENAINDTRDKISAITEVLPDGAGTPNIIKFGMDDLPILMLSIKSDASSKSLYKILNDQLITPLGRIDGVGGVNLLGARQRQINVYCDPHKLESYGITVSDVSNLIAVANRNISAGSMNLETSKISLRAIGEIVEPKQLEELPITSFAGRTIYLRDVASVVDGDPEQQTLAYVDNQRGAMLMLMKQSGANTVQVNKRVLKALPQIVKNLPTDIKIEVIMDQSDFIVRSINSLSSTIGITFCVVMLIVLLFLGRWRATFIIVLTIPISLLSAFIYLLLTGNSLNIISLSSLSIAIGMVVDDAIVVLENITNHIERGSYPKQAAVHATNEVALSVIASTLTMLAVFLPMVMMQGMAGLLFRQLGWIVSIVMIVSTICALALTPTLCAHMLRANRQRQEGKVSQKILRPFNDFIQRLTVFYQRTLAWVLRHKWLTVGLSLGIFALSLTLGSLVKTEFMPQGDGGYIFVKAYYPVGTTIDRPLAEGHRLTEEWHKKYPEIEMLQFSTGQADAFQSGASTLAQDNGDNILSFNIKLVDASERKRSSKEVAAEMRRDLSVMPGIKQYNVSAQTGGGGQQSTVNVDIYGHDFAVTDQISKAFMAEISKSPACAQALSNRDEFMPEYQVIFDPQRLAEHGLTNSMAASYLRNSIYGATASFYREDGQEYEIRVRLAPEFRRSLDDVAQTLVRTPQGTSVRLGELGNVVEHFAPPAIYQKDRSRVVTIALTPAPKAALSDLVRTARKTLDEIDMPEGVSYEITGAFEQQQEAFADLGTLLLLIVFLVFIVMAAEFESLASPFVIMFSVPFAFTGVIIGLLVTGVPLSIIAFIGAIMLVGIVVKNGIVLIDYAILNRERGMSVRTALLHAGASRLRPVLMTTLTTVFGMIPMAIGIGQGSEMWQPMGVTVAFGLTISTLVTLLLIPCVYALVSRRQIRRRRKKSLKNHH</sequence>
<dbReference type="Gene3D" id="3.30.70.1430">
    <property type="entry name" value="Multidrug efflux transporter AcrB pore domain"/>
    <property type="match status" value="2"/>
</dbReference>
<accession>F4KLC2</accession>
<dbReference type="STRING" id="879243.Poras_1128"/>
<organism evidence="2 3">
    <name type="scientific">Porphyromonas asaccharolytica (strain ATCC 25260 / DSM 20707 / BCRC 10618 / CCUG 7834 / JCM 6326 / LMG 13178 / VPI 4198 / B440)</name>
    <name type="common">Bacteroides asaccharolyticus</name>
    <dbReference type="NCBI Taxonomy" id="879243"/>
    <lineage>
        <taxon>Bacteria</taxon>
        <taxon>Pseudomonadati</taxon>
        <taxon>Bacteroidota</taxon>
        <taxon>Bacteroidia</taxon>
        <taxon>Bacteroidales</taxon>
        <taxon>Porphyromonadaceae</taxon>
        <taxon>Porphyromonas</taxon>
    </lineage>
</organism>
<dbReference type="HOGENOM" id="CLU_002755_1_2_10"/>